<keyword evidence="3" id="KW-1185">Reference proteome</keyword>
<dbReference type="InterPro" id="IPR050237">
    <property type="entry name" value="ATP-dep_AMP-bd_enzyme"/>
</dbReference>
<organism evidence="2 3">
    <name type="scientific">Pigmentiphaga soli</name>
    <dbReference type="NCBI Taxonomy" id="1007095"/>
    <lineage>
        <taxon>Bacteria</taxon>
        <taxon>Pseudomonadati</taxon>
        <taxon>Pseudomonadota</taxon>
        <taxon>Betaproteobacteria</taxon>
        <taxon>Burkholderiales</taxon>
        <taxon>Alcaligenaceae</taxon>
        <taxon>Pigmentiphaga</taxon>
    </lineage>
</organism>
<reference evidence="3" key="1">
    <citation type="journal article" date="2019" name="Int. J. Syst. Evol. Microbiol.">
        <title>The Global Catalogue of Microorganisms (GCM) 10K type strain sequencing project: providing services to taxonomists for standard genome sequencing and annotation.</title>
        <authorList>
            <consortium name="The Broad Institute Genomics Platform"/>
            <consortium name="The Broad Institute Genome Sequencing Center for Infectious Disease"/>
            <person name="Wu L."/>
            <person name="Ma J."/>
        </authorList>
    </citation>
    <scope>NUCLEOTIDE SEQUENCE [LARGE SCALE GENOMIC DNA]</scope>
    <source>
        <strain evidence="3">JCM 17666</strain>
    </source>
</reference>
<proteinExistence type="predicted"/>
<dbReference type="PROSITE" id="PS00455">
    <property type="entry name" value="AMP_BINDING"/>
    <property type="match status" value="1"/>
</dbReference>
<dbReference type="InterPro" id="IPR000873">
    <property type="entry name" value="AMP-dep_synth/lig_dom"/>
</dbReference>
<dbReference type="Proteomes" id="UP001501671">
    <property type="component" value="Unassembled WGS sequence"/>
</dbReference>
<dbReference type="InterPro" id="IPR045851">
    <property type="entry name" value="AMP-bd_C_sf"/>
</dbReference>
<protein>
    <submittedName>
        <fullName evidence="2">Acyl-CoA synthetase</fullName>
    </submittedName>
</protein>
<dbReference type="RefSeq" id="WP_345246971.1">
    <property type="nucleotide sequence ID" value="NZ_BAABFO010000004.1"/>
</dbReference>
<dbReference type="EMBL" id="BAABFO010000004">
    <property type="protein sequence ID" value="GAA4326503.1"/>
    <property type="molecule type" value="Genomic_DNA"/>
</dbReference>
<dbReference type="SUPFAM" id="SSF56801">
    <property type="entry name" value="Acetyl-CoA synthetase-like"/>
    <property type="match status" value="1"/>
</dbReference>
<sequence>MTHSIPWGHELAVRQARYGGRPAVIGAEGQCTHAELATRANGLARHLLARGVRPGEPVAVCLANGPAAVWASYGTMLAGAAETPVNPHLSPPEIAYCLRLASVRHVVTDLARRQLFGDLGCEVHLVDDGSIGTADCDPALSARADDWGRLVFTSGTTGKPKAIVCSHRGRWTANLLLRASLPYQPGAQSSILLMTPFPFGAALLSYAYLDAGASVHLFEGVDVGRVRALLDDGRVDAIFAPPTVLAKLADGLTGHRYGGVRAIFCGTSTLLPDLYRRAREIFGPVVRVTYGKSEVYNPITYLSPEECDAWYGADPASQPGVSLGWAASGVELAVRDGDGRDLPPGETGEIHIRAQHMLAGHIDAEGFHAVGPGDWHATGDMGLLSAHGELMLTGRAHDVIKSGGYKIFPQEIETVIGPAAGSAPVVAVGLPSEYWGQVIVAVAERPPAGWDAAAASAAGQIAKFKRPRAYLSVDALPRGSQDKIQRARVVDLVLERYRLEDGPHPRLLPREPV</sequence>
<dbReference type="PANTHER" id="PTHR43767:SF1">
    <property type="entry name" value="NONRIBOSOMAL PEPTIDE SYNTHASE PES1 (EUROFUNG)-RELATED"/>
    <property type="match status" value="1"/>
</dbReference>
<accession>A0ABP8GLF1</accession>
<evidence type="ECO:0000259" key="1">
    <source>
        <dbReference type="Pfam" id="PF00501"/>
    </source>
</evidence>
<evidence type="ECO:0000313" key="2">
    <source>
        <dbReference type="EMBL" id="GAA4326503.1"/>
    </source>
</evidence>
<comment type="caution">
    <text evidence="2">The sequence shown here is derived from an EMBL/GenBank/DDBJ whole genome shotgun (WGS) entry which is preliminary data.</text>
</comment>
<name>A0ABP8GLF1_9BURK</name>
<evidence type="ECO:0000313" key="3">
    <source>
        <dbReference type="Proteomes" id="UP001501671"/>
    </source>
</evidence>
<dbReference type="Gene3D" id="3.30.300.30">
    <property type="match status" value="1"/>
</dbReference>
<gene>
    <name evidence="2" type="ORF">GCM10023144_10030</name>
</gene>
<feature type="domain" description="AMP-dependent synthetase/ligase" evidence="1">
    <location>
        <begin position="14"/>
        <end position="360"/>
    </location>
</feature>
<dbReference type="Gene3D" id="3.40.50.12780">
    <property type="entry name" value="N-terminal domain of ligase-like"/>
    <property type="match status" value="1"/>
</dbReference>
<dbReference type="Pfam" id="PF00501">
    <property type="entry name" value="AMP-binding"/>
    <property type="match status" value="1"/>
</dbReference>
<dbReference type="InterPro" id="IPR020845">
    <property type="entry name" value="AMP-binding_CS"/>
</dbReference>
<dbReference type="InterPro" id="IPR042099">
    <property type="entry name" value="ANL_N_sf"/>
</dbReference>
<dbReference type="PANTHER" id="PTHR43767">
    <property type="entry name" value="LONG-CHAIN-FATTY-ACID--COA LIGASE"/>
    <property type="match status" value="1"/>
</dbReference>